<feature type="region of interest" description="Disordered" evidence="1">
    <location>
        <begin position="108"/>
        <end position="137"/>
    </location>
</feature>
<feature type="region of interest" description="Disordered" evidence="1">
    <location>
        <begin position="1"/>
        <end position="86"/>
    </location>
</feature>
<name>H2YYG7_CIOSA</name>
<feature type="compositionally biased region" description="Basic and acidic residues" evidence="1">
    <location>
        <begin position="1"/>
        <end position="15"/>
    </location>
</feature>
<proteinExistence type="predicted"/>
<reference evidence="2" key="2">
    <citation type="submission" date="2025-08" db="UniProtKB">
        <authorList>
            <consortium name="Ensembl"/>
        </authorList>
    </citation>
    <scope>IDENTIFICATION</scope>
</reference>
<dbReference type="HOGENOM" id="CLU_1869720_0_0_1"/>
<dbReference type="AlphaFoldDB" id="H2YYG7"/>
<sequence length="137" mass="14636">MFKGLKDRIANDSRRTTPVASPAAKTNPSPKVTADGGTGQATVQSPKPSQDNGTGETVAPDQPEEPVKTPHDEPPTTNQPNAAGGFFKRLEFLTPLKDQVAAKLNESRESINSLVDDIRPVSTPHKNSNQNHSEIGD</sequence>
<feature type="compositionally biased region" description="Basic and acidic residues" evidence="1">
    <location>
        <begin position="65"/>
        <end position="74"/>
    </location>
</feature>
<feature type="compositionally biased region" description="Polar residues" evidence="1">
    <location>
        <begin position="16"/>
        <end position="30"/>
    </location>
</feature>
<dbReference type="InParanoid" id="H2YYG7"/>
<feature type="compositionally biased region" description="Polar residues" evidence="1">
    <location>
        <begin position="124"/>
        <end position="137"/>
    </location>
</feature>
<protein>
    <submittedName>
        <fullName evidence="2">Uncharacterized protein</fullName>
    </submittedName>
</protein>
<dbReference type="Ensembl" id="ENSCSAVT00000010503.1">
    <property type="protein sequence ID" value="ENSCSAVP00000010378.1"/>
    <property type="gene ID" value="ENSCSAVG00000006112.1"/>
</dbReference>
<organism evidence="2 3">
    <name type="scientific">Ciona savignyi</name>
    <name type="common">Pacific transparent sea squirt</name>
    <dbReference type="NCBI Taxonomy" id="51511"/>
    <lineage>
        <taxon>Eukaryota</taxon>
        <taxon>Metazoa</taxon>
        <taxon>Chordata</taxon>
        <taxon>Tunicata</taxon>
        <taxon>Ascidiacea</taxon>
        <taxon>Phlebobranchia</taxon>
        <taxon>Cionidae</taxon>
        <taxon>Ciona</taxon>
    </lineage>
</organism>
<feature type="compositionally biased region" description="Polar residues" evidence="1">
    <location>
        <begin position="40"/>
        <end position="55"/>
    </location>
</feature>
<evidence type="ECO:0000313" key="2">
    <source>
        <dbReference type="Ensembl" id="ENSCSAVP00000010378.1"/>
    </source>
</evidence>
<evidence type="ECO:0000256" key="1">
    <source>
        <dbReference type="SAM" id="MobiDB-lite"/>
    </source>
</evidence>
<keyword evidence="3" id="KW-1185">Reference proteome</keyword>
<dbReference type="Proteomes" id="UP000007875">
    <property type="component" value="Unassembled WGS sequence"/>
</dbReference>
<evidence type="ECO:0000313" key="3">
    <source>
        <dbReference type="Proteomes" id="UP000007875"/>
    </source>
</evidence>
<reference evidence="2" key="3">
    <citation type="submission" date="2025-09" db="UniProtKB">
        <authorList>
            <consortium name="Ensembl"/>
        </authorList>
    </citation>
    <scope>IDENTIFICATION</scope>
</reference>
<accession>H2YYG7</accession>
<reference evidence="3" key="1">
    <citation type="submission" date="2003-08" db="EMBL/GenBank/DDBJ databases">
        <authorList>
            <person name="Birren B."/>
            <person name="Nusbaum C."/>
            <person name="Abebe A."/>
            <person name="Abouelleil A."/>
            <person name="Adekoya E."/>
            <person name="Ait-zahra M."/>
            <person name="Allen N."/>
            <person name="Allen T."/>
            <person name="An P."/>
            <person name="Anderson M."/>
            <person name="Anderson S."/>
            <person name="Arachchi H."/>
            <person name="Armbruster J."/>
            <person name="Bachantsang P."/>
            <person name="Baldwin J."/>
            <person name="Barry A."/>
            <person name="Bayul T."/>
            <person name="Blitshsteyn B."/>
            <person name="Bloom T."/>
            <person name="Blye J."/>
            <person name="Boguslavskiy L."/>
            <person name="Borowsky M."/>
            <person name="Boukhgalter B."/>
            <person name="Brunache A."/>
            <person name="Butler J."/>
            <person name="Calixte N."/>
            <person name="Calvo S."/>
            <person name="Camarata J."/>
            <person name="Campo K."/>
            <person name="Chang J."/>
            <person name="Cheshatsang Y."/>
            <person name="Citroen M."/>
            <person name="Collymore A."/>
            <person name="Considine T."/>
            <person name="Cook A."/>
            <person name="Cooke P."/>
            <person name="Corum B."/>
            <person name="Cuomo C."/>
            <person name="David R."/>
            <person name="Dawoe T."/>
            <person name="Degray S."/>
            <person name="Dodge S."/>
            <person name="Dooley K."/>
            <person name="Dorje P."/>
            <person name="Dorjee K."/>
            <person name="Dorris L."/>
            <person name="Duffey N."/>
            <person name="Dupes A."/>
            <person name="Elkins T."/>
            <person name="Engels R."/>
            <person name="Erickson J."/>
            <person name="Farina A."/>
            <person name="Faro S."/>
            <person name="Ferreira P."/>
            <person name="Fischer H."/>
            <person name="Fitzgerald M."/>
            <person name="Foley K."/>
            <person name="Gage D."/>
            <person name="Galagan J."/>
            <person name="Gearin G."/>
            <person name="Gnerre S."/>
            <person name="Gnirke A."/>
            <person name="Goyette A."/>
            <person name="Graham J."/>
            <person name="Grandbois E."/>
            <person name="Gyaltsen K."/>
            <person name="Hafez N."/>
            <person name="Hagopian D."/>
            <person name="Hagos B."/>
            <person name="Hall J."/>
            <person name="Hatcher B."/>
            <person name="Heller A."/>
            <person name="Higgins H."/>
            <person name="Honan T."/>
            <person name="Horn A."/>
            <person name="Houde N."/>
            <person name="Hughes L."/>
            <person name="Hulme W."/>
            <person name="Husby E."/>
            <person name="Iliev I."/>
            <person name="Jaffe D."/>
            <person name="Jones C."/>
            <person name="Kamal M."/>
            <person name="Kamat A."/>
            <person name="Kamvysselis M."/>
            <person name="Karlsson E."/>
            <person name="Kells C."/>
            <person name="Kieu A."/>
            <person name="Kisner P."/>
            <person name="Kodira C."/>
            <person name="Kulbokas E."/>
            <person name="Labutti K."/>
            <person name="Lama D."/>
            <person name="Landers T."/>
            <person name="Leger J."/>
            <person name="Levine S."/>
            <person name="Lewis D."/>
            <person name="Lewis T."/>
            <person name="Lindblad-toh K."/>
            <person name="Liu X."/>
            <person name="Lokyitsang T."/>
            <person name="Lokyitsang Y."/>
            <person name="Lucien O."/>
            <person name="Lui A."/>
            <person name="Ma L.J."/>
            <person name="Mabbitt R."/>
            <person name="Macdonald J."/>
            <person name="Maclean C."/>
            <person name="Major J."/>
            <person name="Manning J."/>
            <person name="Marabella R."/>
            <person name="Maru K."/>
            <person name="Matthews C."/>
            <person name="Mauceli E."/>
            <person name="Mccarthy M."/>
            <person name="Mcdonough S."/>
            <person name="Mcghee T."/>
            <person name="Meldrim J."/>
            <person name="Meneus L."/>
            <person name="Mesirov J."/>
            <person name="Mihalev A."/>
            <person name="Mihova T."/>
            <person name="Mikkelsen T."/>
            <person name="Mlenga V."/>
            <person name="Moru K."/>
            <person name="Mozes J."/>
            <person name="Mulrain L."/>
            <person name="Munson G."/>
            <person name="Naylor J."/>
            <person name="Newes C."/>
            <person name="Nguyen C."/>
            <person name="Nguyen N."/>
            <person name="Nguyen T."/>
            <person name="Nicol R."/>
            <person name="Nielsen C."/>
            <person name="Nizzari M."/>
            <person name="Norbu C."/>
            <person name="Norbu N."/>
            <person name="O'donnell P."/>
            <person name="Okoawo O."/>
            <person name="O'leary S."/>
            <person name="Omotosho B."/>
            <person name="O'neill K."/>
            <person name="Osman S."/>
            <person name="Parker S."/>
            <person name="Perrin D."/>
            <person name="Phunkhang P."/>
            <person name="Piqani B."/>
            <person name="Purcell S."/>
            <person name="Rachupka T."/>
            <person name="Ramasamy U."/>
            <person name="Rameau R."/>
            <person name="Ray V."/>
            <person name="Raymond C."/>
            <person name="Retta R."/>
            <person name="Richardson S."/>
            <person name="Rise C."/>
            <person name="Rodriguez J."/>
            <person name="Rogers J."/>
            <person name="Rogov P."/>
            <person name="Rutman M."/>
            <person name="Schupbach R."/>
            <person name="Seaman C."/>
            <person name="Settipalli S."/>
            <person name="Sharpe T."/>
            <person name="Sheridan J."/>
            <person name="Sherpa N."/>
            <person name="Shi J."/>
            <person name="Smirnov S."/>
            <person name="Smith C."/>
            <person name="Sougnez C."/>
            <person name="Spencer B."/>
            <person name="Stalker J."/>
            <person name="Stange-thomann N."/>
            <person name="Stavropoulos S."/>
            <person name="Stetson K."/>
            <person name="Stone C."/>
            <person name="Stone S."/>
            <person name="Stubbs M."/>
            <person name="Talamas J."/>
            <person name="Tchuinga P."/>
            <person name="Tenzing P."/>
            <person name="Tesfaye S."/>
            <person name="Theodore J."/>
            <person name="Thoulutsang Y."/>
            <person name="Topham K."/>
            <person name="Towey S."/>
            <person name="Tsamla T."/>
            <person name="Tsomo N."/>
            <person name="Vallee D."/>
            <person name="Vassiliev H."/>
            <person name="Venkataraman V."/>
            <person name="Vinson J."/>
            <person name="Vo A."/>
            <person name="Wade C."/>
            <person name="Wang S."/>
            <person name="Wangchuk T."/>
            <person name="Wangdi T."/>
            <person name="Whittaker C."/>
            <person name="Wilkinson J."/>
            <person name="Wu Y."/>
            <person name="Wyman D."/>
            <person name="Yadav S."/>
            <person name="Yang S."/>
            <person name="Yang X."/>
            <person name="Yeager S."/>
            <person name="Yee E."/>
            <person name="Young G."/>
            <person name="Zainoun J."/>
            <person name="Zembeck L."/>
            <person name="Zimmer A."/>
            <person name="Zody M."/>
            <person name="Lander E."/>
        </authorList>
    </citation>
    <scope>NUCLEOTIDE SEQUENCE [LARGE SCALE GENOMIC DNA]</scope>
</reference>